<organism evidence="1 2">
    <name type="scientific">Rhizobium rhizogenes (strain K84 / ATCC BAA-868)</name>
    <name type="common">Agrobacterium radiobacter</name>
    <dbReference type="NCBI Taxonomy" id="311403"/>
    <lineage>
        <taxon>Bacteria</taxon>
        <taxon>Pseudomonadati</taxon>
        <taxon>Pseudomonadota</taxon>
        <taxon>Alphaproteobacteria</taxon>
        <taxon>Hyphomicrobiales</taxon>
        <taxon>Rhizobiaceae</taxon>
        <taxon>Rhizobium/Agrobacterium group</taxon>
        <taxon>Rhizobium</taxon>
    </lineage>
</organism>
<gene>
    <name evidence="1" type="ordered locus">Arad_12384</name>
</gene>
<dbReference type="KEGG" id="ara:Arad_12384"/>
<name>B9JQE5_RHIR8</name>
<keyword evidence="1" id="KW-0614">Plasmid</keyword>
<reference evidence="1 2" key="1">
    <citation type="journal article" date="2009" name="J. Bacteriol.">
        <title>Genome sequences of three Agrobacterium biovars help elucidate the evolution of multichromosome genomes in bacteria.</title>
        <authorList>
            <person name="Slater S.C."/>
            <person name="Goldman B.S."/>
            <person name="Goodner B."/>
            <person name="Setubal J.C."/>
            <person name="Farrand S.K."/>
            <person name="Nester E.W."/>
            <person name="Burr T.J."/>
            <person name="Banta L."/>
            <person name="Dickerman A.W."/>
            <person name="Paulsen I."/>
            <person name="Otten L."/>
            <person name="Suen G."/>
            <person name="Welch R."/>
            <person name="Almeida N.F."/>
            <person name="Arnold F."/>
            <person name="Burton O.T."/>
            <person name="Du Z."/>
            <person name="Ewing A."/>
            <person name="Godsy E."/>
            <person name="Heisel S."/>
            <person name="Houmiel K.L."/>
            <person name="Jhaveri J."/>
            <person name="Lu J."/>
            <person name="Miller N.M."/>
            <person name="Norton S."/>
            <person name="Chen Q."/>
            <person name="Phoolcharoen W."/>
            <person name="Ohlin V."/>
            <person name="Ondrusek D."/>
            <person name="Pride N."/>
            <person name="Stricklin S.L."/>
            <person name="Sun J."/>
            <person name="Wheeler C."/>
            <person name="Wilson L."/>
            <person name="Zhu H."/>
            <person name="Wood D.W."/>
        </authorList>
    </citation>
    <scope>NUCLEOTIDE SEQUENCE [LARGE SCALE GENOMIC DNA]</scope>
    <source>
        <strain evidence="2">K84 / ATCC BAA-868</strain>
        <plasmid evidence="1 2">pAtK84c</plasmid>
    </source>
</reference>
<accession>B9JQE5</accession>
<protein>
    <submittedName>
        <fullName evidence="1">Uncharacterized protein</fullName>
    </submittedName>
</protein>
<dbReference type="HOGENOM" id="CLU_2875690_0_0_5"/>
<dbReference type="AlphaFoldDB" id="B9JQE5"/>
<evidence type="ECO:0000313" key="2">
    <source>
        <dbReference type="Proteomes" id="UP000001600"/>
    </source>
</evidence>
<geneLocation type="plasmid" evidence="1 2">
    <name>pAtK84c</name>
</geneLocation>
<dbReference type="EMBL" id="CP000631">
    <property type="protein sequence ID" value="ACM31364.1"/>
    <property type="molecule type" value="Genomic_DNA"/>
</dbReference>
<proteinExistence type="predicted"/>
<sequence length="63" mass="7338">MVRKQFVGSRRKLVLSPALQHLMMPNKRTFFCKNCPNSSLFGYLQVKIIAALHKIYLLPFQTN</sequence>
<evidence type="ECO:0000313" key="1">
    <source>
        <dbReference type="EMBL" id="ACM31364.1"/>
    </source>
</evidence>
<dbReference type="Proteomes" id="UP000001600">
    <property type="component" value="Plasmid pAtK84c"/>
</dbReference>